<dbReference type="EMBL" id="FMWD01000008">
    <property type="protein sequence ID" value="SCZ64343.1"/>
    <property type="molecule type" value="Genomic_DNA"/>
</dbReference>
<sequence>MPSDLDPIVGNWYRDKVEKSQRFEVVSLEEDAGTVEIQHFDGNVEEWDLEEWYLMDLESIEPPEDWTGPMDEETRGDLVYMDSDMKPEEWEEPYQEAHERTRGPDEEYRGDEWADKDLGKEEE</sequence>
<dbReference type="InterPro" id="IPR046651">
    <property type="entry name" value="DUF6763"/>
</dbReference>
<name>A0A1G5QR77_9GAMM</name>
<dbReference type="RefSeq" id="WP_092997978.1">
    <property type="nucleotide sequence ID" value="NZ_FMWD01000008.1"/>
</dbReference>
<feature type="region of interest" description="Disordered" evidence="1">
    <location>
        <begin position="85"/>
        <end position="123"/>
    </location>
</feature>
<evidence type="ECO:0000313" key="2">
    <source>
        <dbReference type="EMBL" id="SCZ64343.1"/>
    </source>
</evidence>
<reference evidence="2 3" key="1">
    <citation type="submission" date="2016-10" db="EMBL/GenBank/DDBJ databases">
        <authorList>
            <person name="de Groot N.N."/>
        </authorList>
    </citation>
    <scope>NUCLEOTIDE SEQUENCE [LARGE SCALE GENOMIC DNA]</scope>
    <source>
        <strain evidence="2 3">HLD2</strain>
    </source>
</reference>
<organism evidence="2 3">
    <name type="scientific">Thiohalomonas denitrificans</name>
    <dbReference type="NCBI Taxonomy" id="415747"/>
    <lineage>
        <taxon>Bacteria</taxon>
        <taxon>Pseudomonadati</taxon>
        <taxon>Pseudomonadota</taxon>
        <taxon>Gammaproteobacteria</taxon>
        <taxon>Thiohalomonadales</taxon>
        <taxon>Thiohalomonadaceae</taxon>
        <taxon>Thiohalomonas</taxon>
    </lineage>
</organism>
<keyword evidence="3" id="KW-1185">Reference proteome</keyword>
<dbReference type="Proteomes" id="UP000199648">
    <property type="component" value="Unassembled WGS sequence"/>
</dbReference>
<protein>
    <submittedName>
        <fullName evidence="2">Uncharacterized protein</fullName>
    </submittedName>
</protein>
<accession>A0A1G5QR77</accession>
<evidence type="ECO:0000256" key="1">
    <source>
        <dbReference type="SAM" id="MobiDB-lite"/>
    </source>
</evidence>
<dbReference type="AlphaFoldDB" id="A0A1G5QR77"/>
<dbReference type="OrthoDB" id="7062948at2"/>
<dbReference type="STRING" id="415747.SAMN03097708_02613"/>
<evidence type="ECO:0000313" key="3">
    <source>
        <dbReference type="Proteomes" id="UP000199648"/>
    </source>
</evidence>
<dbReference type="Pfam" id="PF20549">
    <property type="entry name" value="DUF6763"/>
    <property type="match status" value="1"/>
</dbReference>
<proteinExistence type="predicted"/>
<feature type="compositionally biased region" description="Basic and acidic residues" evidence="1">
    <location>
        <begin position="95"/>
        <end position="123"/>
    </location>
</feature>
<gene>
    <name evidence="2" type="ORF">SAMN03097708_02613</name>
</gene>